<evidence type="ECO:0000259" key="1">
    <source>
        <dbReference type="Pfam" id="PF09537"/>
    </source>
</evidence>
<dbReference type="EMBL" id="JAPQER010000001">
    <property type="protein sequence ID" value="MCY6483066.1"/>
    <property type="molecule type" value="Genomic_DNA"/>
</dbReference>
<name>A0ABT4CVR0_9CLOT</name>
<dbReference type="InterPro" id="IPR009078">
    <property type="entry name" value="Ferritin-like_SF"/>
</dbReference>
<evidence type="ECO:0000313" key="3">
    <source>
        <dbReference type="Proteomes" id="UP001078443"/>
    </source>
</evidence>
<dbReference type="InterPro" id="IPR012347">
    <property type="entry name" value="Ferritin-like"/>
</dbReference>
<dbReference type="Proteomes" id="UP001078443">
    <property type="component" value="Unassembled WGS sequence"/>
</dbReference>
<evidence type="ECO:0000313" key="2">
    <source>
        <dbReference type="EMBL" id="MCY6483066.1"/>
    </source>
</evidence>
<keyword evidence="3" id="KW-1185">Reference proteome</keyword>
<dbReference type="RefSeq" id="WP_268039330.1">
    <property type="nucleotide sequence ID" value="NZ_JAPQER010000001.1"/>
</dbReference>
<sequence length="151" mass="16886">MDNKTSIEQLNTILKDEYMSIDSYDKFIQDVNEENVKIELQKIQQNHKHHAIKLAEKIQNLGGNPIDNIGIQGMLALALSNLNNAGEKDSLSYLKKAYDEENTRIKNASQVVSKNIDEESSSLVNNILSENKNNINSLNLLINGLNTSSAE</sequence>
<protein>
    <submittedName>
        <fullName evidence="2">DUF2383 domain-containing protein</fullName>
    </submittedName>
</protein>
<feature type="domain" description="DUF2383" evidence="1">
    <location>
        <begin position="7"/>
        <end position="112"/>
    </location>
</feature>
<dbReference type="CDD" id="cd00657">
    <property type="entry name" value="Ferritin_like"/>
    <property type="match status" value="1"/>
</dbReference>
<reference evidence="2" key="1">
    <citation type="submission" date="2022-12" db="EMBL/GenBank/DDBJ databases">
        <authorList>
            <person name="Wang J."/>
        </authorList>
    </citation>
    <scope>NUCLEOTIDE SEQUENCE</scope>
    <source>
        <strain evidence="2">HY-45-18</strain>
    </source>
</reference>
<proteinExistence type="predicted"/>
<gene>
    <name evidence="2" type="ORF">OW763_01695</name>
</gene>
<dbReference type="Gene3D" id="1.20.1260.10">
    <property type="match status" value="1"/>
</dbReference>
<dbReference type="SUPFAM" id="SSF47240">
    <property type="entry name" value="Ferritin-like"/>
    <property type="match status" value="1"/>
</dbReference>
<comment type="caution">
    <text evidence="2">The sequence shown here is derived from an EMBL/GenBank/DDBJ whole genome shotgun (WGS) entry which is preliminary data.</text>
</comment>
<organism evidence="2 3">
    <name type="scientific">Clostridium aestuarii</name>
    <dbReference type="NCBI Taxonomy" id="338193"/>
    <lineage>
        <taxon>Bacteria</taxon>
        <taxon>Bacillati</taxon>
        <taxon>Bacillota</taxon>
        <taxon>Clostridia</taxon>
        <taxon>Eubacteriales</taxon>
        <taxon>Clostridiaceae</taxon>
        <taxon>Clostridium</taxon>
    </lineage>
</organism>
<dbReference type="Pfam" id="PF09537">
    <property type="entry name" value="DUF2383"/>
    <property type="match status" value="1"/>
</dbReference>
<dbReference type="InterPro" id="IPR019052">
    <property type="entry name" value="DUF2383"/>
</dbReference>
<accession>A0ABT4CVR0</accession>